<keyword evidence="9 13" id="KW-1133">Transmembrane helix</keyword>
<feature type="transmembrane region" description="Helical" evidence="13">
    <location>
        <begin position="33"/>
        <end position="51"/>
    </location>
</feature>
<evidence type="ECO:0000256" key="2">
    <source>
        <dbReference type="ARBA" id="ARBA00010690"/>
    </source>
</evidence>
<dbReference type="EMBL" id="JAFNAA010000001">
    <property type="protein sequence ID" value="MBO1106771.1"/>
    <property type="molecule type" value="Genomic_DNA"/>
</dbReference>
<gene>
    <name evidence="13 15" type="primary">flhB</name>
    <name evidence="15" type="ORF">J2R62_00795</name>
</gene>
<evidence type="ECO:0000256" key="9">
    <source>
        <dbReference type="ARBA" id="ARBA00022989"/>
    </source>
</evidence>
<dbReference type="PANTHER" id="PTHR30531:SF12">
    <property type="entry name" value="FLAGELLAR BIOSYNTHETIC PROTEIN FLHB"/>
    <property type="match status" value="1"/>
</dbReference>
<dbReference type="Pfam" id="PF01312">
    <property type="entry name" value="Bac_export_2"/>
    <property type="match status" value="1"/>
</dbReference>
<dbReference type="InterPro" id="IPR006136">
    <property type="entry name" value="FlhB"/>
</dbReference>
<evidence type="ECO:0000256" key="10">
    <source>
        <dbReference type="ARBA" id="ARBA00023136"/>
    </source>
</evidence>
<accession>A0A8I1W496</accession>
<dbReference type="AlphaFoldDB" id="A0A8I1W496"/>
<evidence type="ECO:0000256" key="4">
    <source>
        <dbReference type="ARBA" id="ARBA00022448"/>
    </source>
</evidence>
<dbReference type="PRINTS" id="PR00950">
    <property type="entry name" value="TYPE3IMSPROT"/>
</dbReference>
<reference evidence="15" key="1">
    <citation type="submission" date="2021-03" db="EMBL/GenBank/DDBJ databases">
        <title>Plesiomonas shigelloides zfcc0051, isolated from zebrafish feces.</title>
        <authorList>
            <person name="Vanderhoek Z."/>
            <person name="Gaulke C."/>
        </authorList>
    </citation>
    <scope>NUCLEOTIDE SEQUENCE</scope>
    <source>
        <strain evidence="15">Zfcc0051</strain>
    </source>
</reference>
<evidence type="ECO:0000313" key="16">
    <source>
        <dbReference type="Proteomes" id="UP000664658"/>
    </source>
</evidence>
<evidence type="ECO:0000256" key="12">
    <source>
        <dbReference type="ARBA" id="ARBA00025078"/>
    </source>
</evidence>
<keyword evidence="7 13" id="KW-1005">Bacterial flagellum biogenesis</keyword>
<feature type="transmembrane region" description="Helical" evidence="13">
    <location>
        <begin position="94"/>
        <end position="116"/>
    </location>
</feature>
<keyword evidence="11 13" id="KW-1006">Bacterial flagellum protein export</keyword>
<dbReference type="RefSeq" id="WP_207541434.1">
    <property type="nucleotide sequence ID" value="NZ_JAFNAA010000001.1"/>
</dbReference>
<protein>
    <recommendedName>
        <fullName evidence="3 13">Flagellar biosynthetic protein FlhB</fullName>
    </recommendedName>
</protein>
<keyword evidence="15" id="KW-0966">Cell projection</keyword>
<evidence type="ECO:0000256" key="8">
    <source>
        <dbReference type="ARBA" id="ARBA00022927"/>
    </source>
</evidence>
<evidence type="ECO:0000256" key="11">
    <source>
        <dbReference type="ARBA" id="ARBA00023225"/>
    </source>
</evidence>
<comment type="similarity">
    <text evidence="2 13">Belongs to the type III secretion exporter family.</text>
</comment>
<dbReference type="GO" id="GO:0044780">
    <property type="term" value="P:bacterial-type flagellum assembly"/>
    <property type="evidence" value="ECO:0007669"/>
    <property type="project" value="InterPro"/>
</dbReference>
<keyword evidence="10 13" id="KW-0472">Membrane</keyword>
<dbReference type="FunFam" id="3.40.1690.10:FF:000001">
    <property type="entry name" value="Flagellar biosynthetic protein FlhB"/>
    <property type="match status" value="1"/>
</dbReference>
<keyword evidence="4 13" id="KW-0813">Transport</keyword>
<evidence type="ECO:0000256" key="6">
    <source>
        <dbReference type="ARBA" id="ARBA00022692"/>
    </source>
</evidence>
<comment type="subcellular location">
    <subcellularLocation>
        <location evidence="1">Cell membrane</location>
        <topology evidence="1">Multi-pass membrane protein</topology>
    </subcellularLocation>
</comment>
<dbReference type="InterPro" id="IPR006135">
    <property type="entry name" value="T3SS_substrate_exporter"/>
</dbReference>
<name>A0A8I1W496_PLESH</name>
<dbReference type="Gene3D" id="3.40.1690.10">
    <property type="entry name" value="secretion proteins EscU"/>
    <property type="match status" value="1"/>
</dbReference>
<dbReference type="PANTHER" id="PTHR30531">
    <property type="entry name" value="FLAGELLAR BIOSYNTHETIC PROTEIN FLHB"/>
    <property type="match status" value="1"/>
</dbReference>
<dbReference type="Gene3D" id="6.10.250.2080">
    <property type="match status" value="1"/>
</dbReference>
<comment type="function">
    <text evidence="12 13">Required for formation of the rod structure in the basal body of the flagellar apparatus. Together with FliI and FliH, may constitute the export apparatus of flagellin.</text>
</comment>
<proteinExistence type="inferred from homology"/>
<keyword evidence="15" id="KW-0969">Cilium</keyword>
<keyword evidence="5 13" id="KW-1003">Cell membrane</keyword>
<feature type="transmembrane region" description="Helical" evidence="13">
    <location>
        <begin position="137"/>
        <end position="161"/>
    </location>
</feature>
<evidence type="ECO:0000256" key="14">
    <source>
        <dbReference type="SAM" id="MobiDB-lite"/>
    </source>
</evidence>
<feature type="region of interest" description="Disordered" evidence="14">
    <location>
        <begin position="1"/>
        <end position="23"/>
    </location>
</feature>
<feature type="transmembrane region" description="Helical" evidence="13">
    <location>
        <begin position="190"/>
        <end position="214"/>
    </location>
</feature>
<evidence type="ECO:0000256" key="7">
    <source>
        <dbReference type="ARBA" id="ARBA00022795"/>
    </source>
</evidence>
<keyword evidence="15" id="KW-0282">Flagellum</keyword>
<evidence type="ECO:0000256" key="5">
    <source>
        <dbReference type="ARBA" id="ARBA00022475"/>
    </source>
</evidence>
<dbReference type="GO" id="GO:0005886">
    <property type="term" value="C:plasma membrane"/>
    <property type="evidence" value="ECO:0007669"/>
    <property type="project" value="UniProtKB-SubCell"/>
</dbReference>
<evidence type="ECO:0000256" key="1">
    <source>
        <dbReference type="ARBA" id="ARBA00004651"/>
    </source>
</evidence>
<evidence type="ECO:0000313" key="15">
    <source>
        <dbReference type="EMBL" id="MBO1106771.1"/>
    </source>
</evidence>
<keyword evidence="8 13" id="KW-0653">Protein transport</keyword>
<organism evidence="15 16">
    <name type="scientific">Plesiomonas shigelloides</name>
    <name type="common">Aeromonas shigelloides</name>
    <dbReference type="NCBI Taxonomy" id="703"/>
    <lineage>
        <taxon>Bacteria</taxon>
        <taxon>Pseudomonadati</taxon>
        <taxon>Pseudomonadota</taxon>
        <taxon>Gammaproteobacteria</taxon>
        <taxon>Enterobacterales</taxon>
        <taxon>Enterobacteriaceae</taxon>
        <taxon>Plesiomonas</taxon>
    </lineage>
</organism>
<comment type="caution">
    <text evidence="15">The sequence shown here is derived from an EMBL/GenBank/DDBJ whole genome shotgun (WGS) entry which is preliminary data.</text>
</comment>
<keyword evidence="6 13" id="KW-0812">Transmembrane</keyword>
<evidence type="ECO:0000256" key="3">
    <source>
        <dbReference type="ARBA" id="ARBA00021622"/>
    </source>
</evidence>
<dbReference type="SUPFAM" id="SSF160544">
    <property type="entry name" value="EscU C-terminal domain-like"/>
    <property type="match status" value="1"/>
</dbReference>
<dbReference type="NCBIfam" id="TIGR00328">
    <property type="entry name" value="flhB"/>
    <property type="match status" value="1"/>
</dbReference>
<dbReference type="GO" id="GO:0009306">
    <property type="term" value="P:protein secretion"/>
    <property type="evidence" value="ECO:0007669"/>
    <property type="project" value="InterPro"/>
</dbReference>
<dbReference type="InterPro" id="IPR029025">
    <property type="entry name" value="T3SS_substrate_exporter_C"/>
</dbReference>
<sequence>MAESDGQERTEQASSKRLEDARKKGQVARSREFATVIVLVMGSVALLWFGQNLAMALARLMHRLFSFTRDEVFDADALLTIACKALLNILPSLAMILLLLFVASVLGASLIGGFNFSVEAMQPKFNKLNPMSGFKRMFGLQSWVELGKSILKILLIGVVTWRLLLNTRNDLAQLSLEAFPRNIFHAVDSLLWFVLLLSCTLILVAAIDIPYQLWNHSKKLMMTKQEVKEEYKNSEGNPHIKGRIRQLQREMASRRMMGEVPSADVIITNPEHFSVALRYQRDVDKAPVVVAKGVDFTAMKIREIANAHDIPIVPAPPLARALYHSAELEQPIPDGLFMAVAQVLAYVFQLQQYRKGKTFRRPIPLPDELPIPDDLRR</sequence>
<dbReference type="Proteomes" id="UP000664658">
    <property type="component" value="Unassembled WGS sequence"/>
</dbReference>
<evidence type="ECO:0000256" key="13">
    <source>
        <dbReference type="RuleBase" id="RU364091"/>
    </source>
</evidence>